<keyword evidence="4 9" id="KW-0067">ATP-binding</keyword>
<dbReference type="Pfam" id="PF00587">
    <property type="entry name" value="tRNA-synt_2b"/>
    <property type="match status" value="1"/>
</dbReference>
<name>A0A2V1IXJ9_9BACT</name>
<dbReference type="NCBIfam" id="TIGR00408">
    <property type="entry name" value="proS_fam_I"/>
    <property type="match status" value="1"/>
</dbReference>
<evidence type="ECO:0000256" key="3">
    <source>
        <dbReference type="ARBA" id="ARBA00022741"/>
    </source>
</evidence>
<evidence type="ECO:0000256" key="1">
    <source>
        <dbReference type="ARBA" id="ARBA00022490"/>
    </source>
</evidence>
<dbReference type="InterPro" id="IPR017449">
    <property type="entry name" value="Pro-tRNA_synth_II"/>
</dbReference>
<dbReference type="CDD" id="cd00778">
    <property type="entry name" value="ProRS_core_arch_euk"/>
    <property type="match status" value="1"/>
</dbReference>
<dbReference type="Gene3D" id="3.30.930.10">
    <property type="entry name" value="Bira Bifunctional Protein, Domain 2"/>
    <property type="match status" value="1"/>
</dbReference>
<dbReference type="SMART" id="SM00946">
    <property type="entry name" value="ProRS-C_1"/>
    <property type="match status" value="1"/>
</dbReference>
<dbReference type="InterPro" id="IPR045864">
    <property type="entry name" value="aa-tRNA-synth_II/BPL/LPL"/>
</dbReference>
<comment type="domain">
    <text evidence="9">Consists of three domains: the N-terminal catalytic domain, the anticodon-binding domain and the C-terminal extension.</text>
</comment>
<dbReference type="EMBL" id="PUBV01000001">
    <property type="protein sequence ID" value="PWB09811.1"/>
    <property type="molecule type" value="Genomic_DNA"/>
</dbReference>
<dbReference type="GO" id="GO:0005737">
    <property type="term" value="C:cytoplasm"/>
    <property type="evidence" value="ECO:0007669"/>
    <property type="project" value="UniProtKB-SubCell"/>
</dbReference>
<evidence type="ECO:0000313" key="12">
    <source>
        <dbReference type="Proteomes" id="UP000244925"/>
    </source>
</evidence>
<evidence type="ECO:0000256" key="2">
    <source>
        <dbReference type="ARBA" id="ARBA00022598"/>
    </source>
</evidence>
<keyword evidence="12" id="KW-1185">Reference proteome</keyword>
<reference evidence="12" key="1">
    <citation type="submission" date="2018-02" db="EMBL/GenBank/DDBJ databases">
        <authorList>
            <person name="Clavel T."/>
            <person name="Strowig T."/>
        </authorList>
    </citation>
    <scope>NUCLEOTIDE SEQUENCE [LARGE SCALE GENOMIC DNA]</scope>
    <source>
        <strain evidence="12">DSM 100764</strain>
    </source>
</reference>
<dbReference type="InterPro" id="IPR006195">
    <property type="entry name" value="aa-tRNA-synth_II"/>
</dbReference>
<proteinExistence type="inferred from homology"/>
<evidence type="ECO:0000259" key="10">
    <source>
        <dbReference type="PROSITE" id="PS50862"/>
    </source>
</evidence>
<evidence type="ECO:0000256" key="7">
    <source>
        <dbReference type="ARBA" id="ARBA00047671"/>
    </source>
</evidence>
<keyword evidence="2 9" id="KW-0436">Ligase</keyword>
<dbReference type="FunFam" id="3.30.930.10:FF:000023">
    <property type="entry name" value="Proline--tRNA ligase"/>
    <property type="match status" value="1"/>
</dbReference>
<dbReference type="Gene3D" id="3.40.50.800">
    <property type="entry name" value="Anticodon-binding domain"/>
    <property type="match status" value="1"/>
</dbReference>
<gene>
    <name evidence="9" type="primary">proS</name>
    <name evidence="11" type="ORF">C5O25_00970</name>
</gene>
<comment type="function">
    <text evidence="9">Catalyzes the attachment of proline to tRNA(Pro) in a two-step reaction: proline is first activated by ATP to form Pro-AMP and then transferred to the acceptor end of tRNA(Pro).</text>
</comment>
<dbReference type="CDD" id="cd00862">
    <property type="entry name" value="ProRS_anticodon_zinc"/>
    <property type="match status" value="1"/>
</dbReference>
<dbReference type="InterPro" id="IPR036621">
    <property type="entry name" value="Anticodon-bd_dom_sf"/>
</dbReference>
<evidence type="ECO:0000256" key="9">
    <source>
        <dbReference type="HAMAP-Rule" id="MF_01571"/>
    </source>
</evidence>
<dbReference type="GO" id="GO:0017101">
    <property type="term" value="C:aminoacyl-tRNA synthetase multienzyme complex"/>
    <property type="evidence" value="ECO:0007669"/>
    <property type="project" value="TreeGrafter"/>
</dbReference>
<comment type="caution">
    <text evidence="11">The sequence shown here is derived from an EMBL/GenBank/DDBJ whole genome shotgun (WGS) entry which is preliminary data.</text>
</comment>
<dbReference type="PANTHER" id="PTHR43382:SF2">
    <property type="entry name" value="BIFUNCTIONAL GLUTAMATE_PROLINE--TRNA LIGASE"/>
    <property type="match status" value="1"/>
</dbReference>
<dbReference type="GO" id="GO:0005524">
    <property type="term" value="F:ATP binding"/>
    <property type="evidence" value="ECO:0007669"/>
    <property type="project" value="UniProtKB-UniRule"/>
</dbReference>
<feature type="domain" description="Aminoacyl-transfer RNA synthetases class-II family profile" evidence="10">
    <location>
        <begin position="4"/>
        <end position="297"/>
    </location>
</feature>
<comment type="subunit">
    <text evidence="9">Homodimer.</text>
</comment>
<comment type="catalytic activity">
    <reaction evidence="7 9">
        <text>tRNA(Pro) + L-proline + ATP = L-prolyl-tRNA(Pro) + AMP + diphosphate</text>
        <dbReference type="Rhea" id="RHEA:14305"/>
        <dbReference type="Rhea" id="RHEA-COMP:9700"/>
        <dbReference type="Rhea" id="RHEA-COMP:9702"/>
        <dbReference type="ChEBI" id="CHEBI:30616"/>
        <dbReference type="ChEBI" id="CHEBI:33019"/>
        <dbReference type="ChEBI" id="CHEBI:60039"/>
        <dbReference type="ChEBI" id="CHEBI:78442"/>
        <dbReference type="ChEBI" id="CHEBI:78532"/>
        <dbReference type="ChEBI" id="CHEBI:456215"/>
        <dbReference type="EC" id="6.1.1.15"/>
    </reaction>
</comment>
<dbReference type="PROSITE" id="PS50862">
    <property type="entry name" value="AA_TRNA_LIGASE_II"/>
    <property type="match status" value="1"/>
</dbReference>
<evidence type="ECO:0000256" key="5">
    <source>
        <dbReference type="ARBA" id="ARBA00022917"/>
    </source>
</evidence>
<dbReference type="HAMAP" id="MF_01571">
    <property type="entry name" value="Pro_tRNA_synth_type3"/>
    <property type="match status" value="1"/>
</dbReference>
<dbReference type="Proteomes" id="UP000244925">
    <property type="component" value="Unassembled WGS sequence"/>
</dbReference>
<dbReference type="AlphaFoldDB" id="A0A2V1IXJ9"/>
<keyword evidence="6 9" id="KW-0030">Aminoacyl-tRNA synthetase</keyword>
<dbReference type="GO" id="GO:0004827">
    <property type="term" value="F:proline-tRNA ligase activity"/>
    <property type="evidence" value="ECO:0007669"/>
    <property type="project" value="UniProtKB-UniRule"/>
</dbReference>
<dbReference type="PANTHER" id="PTHR43382">
    <property type="entry name" value="PROLYL-TRNA SYNTHETASE"/>
    <property type="match status" value="1"/>
</dbReference>
<evidence type="ECO:0000256" key="6">
    <source>
        <dbReference type="ARBA" id="ARBA00023146"/>
    </source>
</evidence>
<keyword evidence="5 9" id="KW-0648">Protein biosynthesis</keyword>
<dbReference type="InterPro" id="IPR033721">
    <property type="entry name" value="ProRS_core_arch_euk"/>
</dbReference>
<dbReference type="Gene3D" id="3.30.110.30">
    <property type="entry name" value="C-terminal domain of ProRS"/>
    <property type="match status" value="1"/>
</dbReference>
<evidence type="ECO:0000313" key="11">
    <source>
        <dbReference type="EMBL" id="PWB09811.1"/>
    </source>
</evidence>
<dbReference type="InterPro" id="IPR002314">
    <property type="entry name" value="aa-tRNA-synt_IIb"/>
</dbReference>
<dbReference type="Pfam" id="PF09180">
    <property type="entry name" value="ProRS-C_1"/>
    <property type="match status" value="1"/>
</dbReference>
<organism evidence="11 12">
    <name type="scientific">Paramuribaculum intestinale</name>
    <dbReference type="NCBI Taxonomy" id="2094151"/>
    <lineage>
        <taxon>Bacteria</taxon>
        <taxon>Pseudomonadati</taxon>
        <taxon>Bacteroidota</taxon>
        <taxon>Bacteroidia</taxon>
        <taxon>Bacteroidales</taxon>
        <taxon>Muribaculaceae</taxon>
        <taxon>Paramuribaculum</taxon>
    </lineage>
</organism>
<dbReference type="SUPFAM" id="SSF52954">
    <property type="entry name" value="Class II aaRS ABD-related"/>
    <property type="match status" value="1"/>
</dbReference>
<protein>
    <recommendedName>
        <fullName evidence="9">Proline--tRNA ligase</fullName>
        <ecNumber evidence="9">6.1.1.15</ecNumber>
    </recommendedName>
    <alternativeName>
        <fullName evidence="9">Prolyl-tRNA synthetase</fullName>
        <shortName evidence="9">ProRS</shortName>
    </alternativeName>
</protein>
<dbReference type="GO" id="GO:0006433">
    <property type="term" value="P:prolyl-tRNA aminoacylation"/>
    <property type="evidence" value="ECO:0007669"/>
    <property type="project" value="UniProtKB-UniRule"/>
</dbReference>
<dbReference type="RefSeq" id="WP_107034863.1">
    <property type="nucleotide sequence ID" value="NZ_CAOMDK010000003.1"/>
</dbReference>
<dbReference type="InterPro" id="IPR004154">
    <property type="entry name" value="Anticodon-bd"/>
</dbReference>
<dbReference type="SUPFAM" id="SSF64586">
    <property type="entry name" value="C-terminal domain of ProRS"/>
    <property type="match status" value="1"/>
</dbReference>
<comment type="similarity">
    <text evidence="8 9">Belongs to the class-II aminoacyl-tRNA synthetase family. ProS type 3 subfamily.</text>
</comment>
<dbReference type="SUPFAM" id="SSF55681">
    <property type="entry name" value="Class II aaRS and biotin synthetases"/>
    <property type="match status" value="1"/>
</dbReference>
<accession>A0A2V1IXJ9</accession>
<comment type="subcellular location">
    <subcellularLocation>
        <location evidence="9">Cytoplasm</location>
    </subcellularLocation>
</comment>
<keyword evidence="1 9" id="KW-0963">Cytoplasm</keyword>
<dbReference type="InterPro" id="IPR016061">
    <property type="entry name" value="Pro-tRNA_ligase_II_C"/>
</dbReference>
<dbReference type="InterPro" id="IPR004499">
    <property type="entry name" value="Pro-tRNA-ligase_IIa_arc-type"/>
</dbReference>
<evidence type="ECO:0000256" key="4">
    <source>
        <dbReference type="ARBA" id="ARBA00022840"/>
    </source>
</evidence>
<dbReference type="Pfam" id="PF03129">
    <property type="entry name" value="HGTP_anticodon"/>
    <property type="match status" value="1"/>
</dbReference>
<keyword evidence="3 9" id="KW-0547">Nucleotide-binding</keyword>
<evidence type="ECO:0000256" key="8">
    <source>
        <dbReference type="ARBA" id="ARBA00060806"/>
    </source>
</evidence>
<dbReference type="EC" id="6.1.1.15" evidence="9"/>
<sequence>MATELKDLTKRADNYSQWYNDLVIKADLAEQSPVRGCMVIKPYGYAIWEKMQRELDRMFKETGVQNAYFPLLIPKSFLCREAEHVEGFAKECAVVTHYRLKNDPDGRGVIVDPDARLEEELIVRPTSETIIWGTYRNWIHSYRDLPILCNQWANVMRWEMRTRMFLRTSEFLWQEGHCAHATAEESEARTVQMINLYADFAEKYMAMPVIKGVKSANERFAGAVNTYTIEAMMQDGKALQSGTSHNLGQNFAKAFDVTFVNKDNQPEYVWANSWGVSTRLMGALIMSHSDDNGLVLPPHLAPIQVVIVPIYKNAEQLKQISSHIEPILLQLKEMGISVKYDDADNRRPGFKFADYELKGVPVRLVVGARDIEKGTVEIMRRDTLEKSEAPLEGIAGHVKALLEEIQTHIYRKALAHRQEMTRTVDTYDEFKKEIEKGGFILAHWDGTTETELKIKEDTKATLRCIPLDGDTTPGVCMVTGRPSKQRVIFARNY</sequence>
<dbReference type="GeneID" id="93424333"/>